<reference evidence="1" key="1">
    <citation type="submission" date="2020-03" db="EMBL/GenBank/DDBJ databases">
        <title>The deep terrestrial virosphere.</title>
        <authorList>
            <person name="Holmfeldt K."/>
            <person name="Nilsson E."/>
            <person name="Simone D."/>
            <person name="Lopez-Fernandez M."/>
            <person name="Wu X."/>
            <person name="de Brujin I."/>
            <person name="Lundin D."/>
            <person name="Andersson A."/>
            <person name="Bertilsson S."/>
            <person name="Dopson M."/>
        </authorList>
    </citation>
    <scope>NUCLEOTIDE SEQUENCE</scope>
    <source>
        <strain evidence="1">MM171B01090</strain>
    </source>
</reference>
<sequence>MSQNTSVAIASVWVTPPAASLGSQRDLVAGKLNDILARFLETDCTHVWLVNADCQLPPDALELLIRLDVDIASGVSPTHTDWNETTVGWELPGGGLKFYRRMDIAGKVVGENEVVTTGNFCVLIKRRALLQYSSHHTPLRYQIMRDRKYIYGPELQLFVDAQEMGFSVRVHGGVFVGHWPEWPLSYPGHPDTLFKKIRGQN</sequence>
<dbReference type="AlphaFoldDB" id="A0A6M3M670"/>
<protein>
    <recommendedName>
        <fullName evidence="2">Glycosyltransferase</fullName>
    </recommendedName>
</protein>
<proteinExistence type="predicted"/>
<dbReference type="EMBL" id="MT143802">
    <property type="protein sequence ID" value="QJB02704.1"/>
    <property type="molecule type" value="Genomic_DNA"/>
</dbReference>
<dbReference type="InterPro" id="IPR029044">
    <property type="entry name" value="Nucleotide-diphossugar_trans"/>
</dbReference>
<accession>A0A6M3M670</accession>
<dbReference type="SUPFAM" id="SSF53448">
    <property type="entry name" value="Nucleotide-diphospho-sugar transferases"/>
    <property type="match status" value="1"/>
</dbReference>
<evidence type="ECO:0008006" key="2">
    <source>
        <dbReference type="Google" id="ProtNLM"/>
    </source>
</evidence>
<evidence type="ECO:0000313" key="1">
    <source>
        <dbReference type="EMBL" id="QJB02704.1"/>
    </source>
</evidence>
<gene>
    <name evidence="1" type="ORF">MM171B01090_0002</name>
</gene>
<name>A0A6M3M670_9ZZZZ</name>
<organism evidence="1">
    <name type="scientific">viral metagenome</name>
    <dbReference type="NCBI Taxonomy" id="1070528"/>
    <lineage>
        <taxon>unclassified sequences</taxon>
        <taxon>metagenomes</taxon>
        <taxon>organismal metagenomes</taxon>
    </lineage>
</organism>